<protein>
    <recommendedName>
        <fullName evidence="2">DUF632 domain-containing protein</fullName>
    </recommendedName>
</protein>
<accession>A0A7J0DI71</accession>
<reference evidence="4" key="1">
    <citation type="submission" date="2019-07" db="EMBL/GenBank/DDBJ databases">
        <title>De Novo Assembly of kiwifruit Actinidia rufa.</title>
        <authorList>
            <person name="Sugita-Konishi S."/>
            <person name="Sato K."/>
            <person name="Mori E."/>
            <person name="Abe Y."/>
            <person name="Kisaki G."/>
            <person name="Hamano K."/>
            <person name="Suezawa K."/>
            <person name="Otani M."/>
            <person name="Fukuda T."/>
            <person name="Manabe T."/>
            <person name="Gomi K."/>
            <person name="Tabuchi M."/>
            <person name="Akimitsu K."/>
            <person name="Kataoka I."/>
        </authorList>
    </citation>
    <scope>NUCLEOTIDE SEQUENCE [LARGE SCALE GENOMIC DNA]</scope>
    <source>
        <strain evidence="4">cv. Fuchu</strain>
    </source>
</reference>
<organism evidence="3 4">
    <name type="scientific">Actinidia rufa</name>
    <dbReference type="NCBI Taxonomy" id="165716"/>
    <lineage>
        <taxon>Eukaryota</taxon>
        <taxon>Viridiplantae</taxon>
        <taxon>Streptophyta</taxon>
        <taxon>Embryophyta</taxon>
        <taxon>Tracheophyta</taxon>
        <taxon>Spermatophyta</taxon>
        <taxon>Magnoliopsida</taxon>
        <taxon>eudicotyledons</taxon>
        <taxon>Gunneridae</taxon>
        <taxon>Pentapetalae</taxon>
        <taxon>asterids</taxon>
        <taxon>Ericales</taxon>
        <taxon>Actinidiaceae</taxon>
        <taxon>Actinidia</taxon>
    </lineage>
</organism>
<keyword evidence="1" id="KW-0812">Transmembrane</keyword>
<dbReference type="AlphaFoldDB" id="A0A7J0DI71"/>
<keyword evidence="1" id="KW-0472">Membrane</keyword>
<feature type="transmembrane region" description="Helical" evidence="1">
    <location>
        <begin position="373"/>
        <end position="391"/>
    </location>
</feature>
<evidence type="ECO:0000313" key="4">
    <source>
        <dbReference type="Proteomes" id="UP000585474"/>
    </source>
</evidence>
<feature type="domain" description="DUF632" evidence="2">
    <location>
        <begin position="520"/>
        <end position="561"/>
    </location>
</feature>
<name>A0A7J0DI71_9ERIC</name>
<keyword evidence="4" id="KW-1185">Reference proteome</keyword>
<evidence type="ECO:0000256" key="1">
    <source>
        <dbReference type="SAM" id="Phobius"/>
    </source>
</evidence>
<dbReference type="InterPro" id="IPR006867">
    <property type="entry name" value="DUF632"/>
</dbReference>
<sequence>MPLVLGRLISDGSLLANELFNHISHHKKGKIHLAALKLDMSKAFDRGIKLPRHSPSVSHPFFADGCSSSLNPHLRAASIFALPSPTLISTLGNALTMLNHSLPFALIPPYLFQARLGGWQASLPAYVPVFNRQPSHLSMCLAKCFISLLLGSVSLYFSSPPAKYCSRVDLLQVKPNHSSSWAWKSLLYGRDLIAKGVSWVIGNGSLIRIYLNNGFQICKPPFVNSFPSWVMEIKKCLSSFLSQNQGPSGIQPEDKLVWPFTSLGTYFTKSGKEQGICVDIRSQYSPCPCLLVPEFSVSLPPAVCVLEKRRILAISFANVMWLNLSGWPLPSPLASMSKKISLSETGISIGSSNSSNIRTASTSSLSFSSHGQFGSNAIWMATVVLFVDGAVKASRSWSGLGFFGLQAGWLSSYPNLYFLLLQLFPPPNRIKSHSPGYHVLFFTITILFISILCVLMLIMKVNRPVVQPGHELAKSALINFMHCPFQTLKMEHEKSGAEKARTKWRRLRKAWENQERDSEVGVKMMVATQDIAAQDIETASAQIVKLRESELYPQLVELIKGSQA</sequence>
<gene>
    <name evidence="3" type="ORF">Acr_00g0042140</name>
</gene>
<proteinExistence type="predicted"/>
<dbReference type="Pfam" id="PF04782">
    <property type="entry name" value="DUF632"/>
    <property type="match status" value="1"/>
</dbReference>
<dbReference type="OrthoDB" id="1929473at2759"/>
<dbReference type="Proteomes" id="UP000585474">
    <property type="component" value="Unassembled WGS sequence"/>
</dbReference>
<comment type="caution">
    <text evidence="3">The sequence shown here is derived from an EMBL/GenBank/DDBJ whole genome shotgun (WGS) entry which is preliminary data.</text>
</comment>
<feature type="transmembrane region" description="Helical" evidence="1">
    <location>
        <begin position="403"/>
        <end position="424"/>
    </location>
</feature>
<feature type="transmembrane region" description="Helical" evidence="1">
    <location>
        <begin position="436"/>
        <end position="458"/>
    </location>
</feature>
<keyword evidence="1" id="KW-1133">Transmembrane helix</keyword>
<evidence type="ECO:0000259" key="2">
    <source>
        <dbReference type="Pfam" id="PF04782"/>
    </source>
</evidence>
<dbReference type="EMBL" id="BJWL01000238">
    <property type="protein sequence ID" value="GFS35802.1"/>
    <property type="molecule type" value="Genomic_DNA"/>
</dbReference>
<evidence type="ECO:0000313" key="3">
    <source>
        <dbReference type="EMBL" id="GFS35802.1"/>
    </source>
</evidence>